<dbReference type="PANTHER" id="PTHR22847">
    <property type="entry name" value="WD40 REPEAT PROTEIN"/>
    <property type="match status" value="1"/>
</dbReference>
<evidence type="ECO:0000256" key="1">
    <source>
        <dbReference type="ARBA" id="ARBA00022574"/>
    </source>
</evidence>
<keyword evidence="2" id="KW-0677">Repeat</keyword>
<dbReference type="Pfam" id="PF00400">
    <property type="entry name" value="WD40"/>
    <property type="match status" value="8"/>
</dbReference>
<dbReference type="InterPro" id="IPR036322">
    <property type="entry name" value="WD40_repeat_dom_sf"/>
</dbReference>
<accession>A0A0B4H263</accession>
<dbReference type="CDD" id="cd00200">
    <property type="entry name" value="WD40"/>
    <property type="match status" value="1"/>
</dbReference>
<dbReference type="Proteomes" id="UP000031192">
    <property type="component" value="Unassembled WGS sequence"/>
</dbReference>
<dbReference type="HOGENOM" id="CLU_320061_0_0_1"/>
<feature type="repeat" description="WD" evidence="7">
    <location>
        <begin position="393"/>
        <end position="427"/>
    </location>
</feature>
<dbReference type="PROSITE" id="PS50294">
    <property type="entry name" value="WD_REPEATS_REGION"/>
    <property type="match status" value="4"/>
</dbReference>
<evidence type="ECO:0000313" key="9">
    <source>
        <dbReference type="Proteomes" id="UP000031192"/>
    </source>
</evidence>
<evidence type="ECO:0000256" key="2">
    <source>
        <dbReference type="ARBA" id="ARBA00022737"/>
    </source>
</evidence>
<feature type="repeat" description="WD" evidence="7">
    <location>
        <begin position="542"/>
        <end position="563"/>
    </location>
</feature>
<evidence type="ECO:0000313" key="8">
    <source>
        <dbReference type="EMBL" id="KID86072.1"/>
    </source>
</evidence>
<feature type="repeat" description="WD" evidence="7">
    <location>
        <begin position="463"/>
        <end position="485"/>
    </location>
</feature>
<dbReference type="PRINTS" id="PR00320">
    <property type="entry name" value="GPROTEINBRPT"/>
</dbReference>
<feature type="repeat" description="WD" evidence="7">
    <location>
        <begin position="276"/>
        <end position="306"/>
    </location>
</feature>
<proteinExistence type="inferred from homology"/>
<comment type="caution">
    <text evidence="8">The sequence shown here is derived from an EMBL/GenBank/DDBJ whole genome shotgun (WGS) entry which is preliminary data.</text>
</comment>
<dbReference type="SUPFAM" id="SSF50978">
    <property type="entry name" value="WD40 repeat-like"/>
    <property type="match status" value="1"/>
</dbReference>
<evidence type="ECO:0000256" key="7">
    <source>
        <dbReference type="PROSITE-ProRule" id="PRU00221"/>
    </source>
</evidence>
<protein>
    <recommendedName>
        <fullName evidence="5">Mitochondrial division protein 1</fullName>
    </recommendedName>
</protein>
<comment type="similarity">
    <text evidence="4">Belongs to the WD repeat MDV1/CAF4 family.</text>
</comment>
<dbReference type="PROSITE" id="PS50082">
    <property type="entry name" value="WD_REPEATS_2"/>
    <property type="match status" value="10"/>
</dbReference>
<feature type="repeat" description="WD" evidence="7">
    <location>
        <begin position="488"/>
        <end position="530"/>
    </location>
</feature>
<dbReference type="PANTHER" id="PTHR22847:SF637">
    <property type="entry name" value="WD REPEAT DOMAIN 5B"/>
    <property type="match status" value="1"/>
</dbReference>
<dbReference type="InterPro" id="IPR020472">
    <property type="entry name" value="WD40_PAC1"/>
</dbReference>
<reference evidence="8 9" key="1">
    <citation type="journal article" date="2014" name="Proc. Natl. Acad. Sci. U.S.A.">
        <title>Trajectory and genomic determinants of fungal-pathogen speciation and host adaptation.</title>
        <authorList>
            <person name="Hu X."/>
            <person name="Xiao G."/>
            <person name="Zheng P."/>
            <person name="Shang Y."/>
            <person name="Su Y."/>
            <person name="Zhang X."/>
            <person name="Liu X."/>
            <person name="Zhan S."/>
            <person name="St Leger R.J."/>
            <person name="Wang C."/>
        </authorList>
    </citation>
    <scope>NUCLEOTIDE SEQUENCE [LARGE SCALE GENOMIC DNA]</scope>
    <source>
        <strain evidence="8 9">ARSEF 977</strain>
    </source>
</reference>
<dbReference type="GO" id="GO:1990234">
    <property type="term" value="C:transferase complex"/>
    <property type="evidence" value="ECO:0007669"/>
    <property type="project" value="UniProtKB-ARBA"/>
</dbReference>
<evidence type="ECO:0000256" key="5">
    <source>
        <dbReference type="ARBA" id="ARBA00039789"/>
    </source>
</evidence>
<evidence type="ECO:0000256" key="4">
    <source>
        <dbReference type="ARBA" id="ARBA00038415"/>
    </source>
</evidence>
<feature type="repeat" description="WD" evidence="7">
    <location>
        <begin position="322"/>
        <end position="344"/>
    </location>
</feature>
<dbReference type="InterPro" id="IPR015943">
    <property type="entry name" value="WD40/YVTN_repeat-like_dom_sf"/>
</dbReference>
<dbReference type="InterPro" id="IPR001680">
    <property type="entry name" value="WD40_rpt"/>
</dbReference>
<feature type="repeat" description="WD" evidence="7">
    <location>
        <begin position="665"/>
        <end position="698"/>
    </location>
</feature>
<dbReference type="PROSITE" id="PS00678">
    <property type="entry name" value="WD_REPEATS_1"/>
    <property type="match status" value="1"/>
</dbReference>
<keyword evidence="3" id="KW-0175">Coiled coil</keyword>
<organism evidence="8 9">
    <name type="scientific">Metarhizium guizhouense (strain ARSEF 977)</name>
    <dbReference type="NCBI Taxonomy" id="1276136"/>
    <lineage>
        <taxon>Eukaryota</taxon>
        <taxon>Fungi</taxon>
        <taxon>Dikarya</taxon>
        <taxon>Ascomycota</taxon>
        <taxon>Pezizomycotina</taxon>
        <taxon>Sordariomycetes</taxon>
        <taxon>Hypocreomycetidae</taxon>
        <taxon>Hypocreales</taxon>
        <taxon>Clavicipitaceae</taxon>
        <taxon>Metarhizium</taxon>
    </lineage>
</organism>
<dbReference type="AlphaFoldDB" id="A0A0B4H263"/>
<dbReference type="Gene3D" id="2.130.10.10">
    <property type="entry name" value="YVTN repeat-like/Quinoprotein amine dehydrogenase"/>
    <property type="match status" value="4"/>
</dbReference>
<sequence>MSWTTTFIPTRMFNIFERLPRRDKEFCTQILVTMALVHDTLRIDELDALVHLDKKVDLMKYLNKCSAFLRTDDGRVSFLHPSTKAYIQKQVLDPRTLPRRYSELTQACIEYVGQTLVKNKHTVKFQLTDGDISTEYDPSHYSILHWITHLSEMKDITNDDGVRKKVFWFLQNHLLDWAEDLVLREQLSTAAAKLKSPRFSQDPSSKEPLAAAIRDAHLFLRLRQSINSPKGVRGCNTLLFCPMESIIRNMWIKDALPWLESPPLMERQWGYNFATFRGHDDYVQSVAFSPDGKLVASGADDRAFTIGKGWIYSVAISSRGIVAAGSNDFSITLWDLATGREVNCLPDQPGIVHAVCFSDDGSKLAAASSRAVRIWDLDSEVSASRTFKSYDIQHTATSTVKSVAFCKNRKLLATGSTDFEVKVWDVSFIWDVEKEANGGKKDTSELEAINENTEPEEGKYKHIASGSNDGTFRIWELDTEEPEARKTLDARRGAVNSIALATYKNGYLLASCTERAIDVWDLGTGEHLQVMRSPCRILCGGIAASPNGAYLATGSYEGTVDLWHAPRKRIKQEPEPAGWVEPRSPIDMALNPDGRTLAVAQVGENILLWDIETNELVNPRIDTGHTKKILSISFSPKHEAMLLSSGADCSVRVCDVKTGVRLHKFLGHTDWDVFSTWSPNGDYVASASHDGTIRIWKVGDRDEQEPQILEQGDCFATGVSFSPDGKYIATCGTNGKVMVWASQQDGSGWNLQHTLEGHRGYVLSVLISPDSKQILSSGADRTIRILDMDSGDNVNKDSPIKTELHIDKMCFDKHSSSHVTTPYGAKSLVSSSSEPSQVPSWSPYWLSYNKDGNEAWIMWRGKKVIFLPKWLRPSACGVFGHRVVVCTDFGQVHVYGFSKAVTPDTRC</sequence>
<name>A0A0B4H263_METGA</name>
<evidence type="ECO:0000256" key="3">
    <source>
        <dbReference type="ARBA" id="ARBA00023054"/>
    </source>
</evidence>
<evidence type="ECO:0000256" key="6">
    <source>
        <dbReference type="ARBA" id="ARBA00043913"/>
    </source>
</evidence>
<feature type="repeat" description="WD" evidence="7">
    <location>
        <begin position="719"/>
        <end position="740"/>
    </location>
</feature>
<feature type="repeat" description="WD" evidence="7">
    <location>
        <begin position="755"/>
        <end position="796"/>
    </location>
</feature>
<feature type="repeat" description="WD" evidence="7">
    <location>
        <begin position="622"/>
        <end position="664"/>
    </location>
</feature>
<dbReference type="InterPro" id="IPR019775">
    <property type="entry name" value="WD40_repeat_CS"/>
</dbReference>
<dbReference type="EMBL" id="AZNH01000024">
    <property type="protein sequence ID" value="KID86072.1"/>
    <property type="molecule type" value="Genomic_DNA"/>
</dbReference>
<gene>
    <name evidence="8" type="ORF">MGU_06764</name>
</gene>
<comment type="function">
    <text evidence="6">Involved in mitochondrial fission. Acts as an adapter protein required to form mitochondrial fission complexes. Formation of these complexes is required to promote constriction and fission of the mitochondrial compartment at a late step in mitochondrial division.</text>
</comment>
<dbReference type="SUPFAM" id="SSF82171">
    <property type="entry name" value="DPP6 N-terminal domain-like"/>
    <property type="match status" value="1"/>
</dbReference>
<dbReference type="OrthoDB" id="5240432at2759"/>
<keyword evidence="1 7" id="KW-0853">WD repeat</keyword>
<keyword evidence="9" id="KW-1185">Reference proteome</keyword>
<dbReference type="SMART" id="SM00320">
    <property type="entry name" value="WD40"/>
    <property type="match status" value="11"/>
</dbReference>